<dbReference type="Proteomes" id="UP000620366">
    <property type="component" value="Unassembled WGS sequence"/>
</dbReference>
<evidence type="ECO:0000256" key="1">
    <source>
        <dbReference type="ARBA" id="ARBA00023125"/>
    </source>
</evidence>
<dbReference type="SMART" id="SM00530">
    <property type="entry name" value="HTH_XRE"/>
    <property type="match status" value="1"/>
</dbReference>
<evidence type="ECO:0000313" key="4">
    <source>
        <dbReference type="Proteomes" id="UP000620366"/>
    </source>
</evidence>
<gene>
    <name evidence="3" type="ORF">H8695_11435</name>
</gene>
<organism evidence="3 4">
    <name type="scientific">Feifania hominis</name>
    <dbReference type="NCBI Taxonomy" id="2763660"/>
    <lineage>
        <taxon>Bacteria</taxon>
        <taxon>Bacillati</taxon>
        <taxon>Bacillota</taxon>
        <taxon>Clostridia</taxon>
        <taxon>Eubacteriales</taxon>
        <taxon>Feifaniaceae</taxon>
        <taxon>Feifania</taxon>
    </lineage>
</organism>
<sequence length="121" mass="13928">MFSIRLKELRENANMSQQAFADNFGVAQSTVGSWEAGKREPNYQTTMRLADFFHVSVDYLMGREVQKDEKKAPEPKTVQRRIMCYGGGVSEETVISEEEYETLQAVLKTLREQQKKRDASK</sequence>
<dbReference type="InterPro" id="IPR001387">
    <property type="entry name" value="Cro/C1-type_HTH"/>
</dbReference>
<protein>
    <submittedName>
        <fullName evidence="3">Helix-turn-helix transcriptional regulator</fullName>
    </submittedName>
</protein>
<dbReference type="PANTHER" id="PTHR46558:SF14">
    <property type="entry name" value="HTH-TYPE TRANSCRIPTIONAL REGULATOR ANSR"/>
    <property type="match status" value="1"/>
</dbReference>
<name>A0A926DFN2_9FIRM</name>
<dbReference type="EMBL" id="JACRSP010000007">
    <property type="protein sequence ID" value="MBC8537301.1"/>
    <property type="molecule type" value="Genomic_DNA"/>
</dbReference>
<dbReference type="GO" id="GO:0003677">
    <property type="term" value="F:DNA binding"/>
    <property type="evidence" value="ECO:0007669"/>
    <property type="project" value="UniProtKB-KW"/>
</dbReference>
<dbReference type="SUPFAM" id="SSF47413">
    <property type="entry name" value="lambda repressor-like DNA-binding domains"/>
    <property type="match status" value="1"/>
</dbReference>
<dbReference type="Pfam" id="PF01381">
    <property type="entry name" value="HTH_3"/>
    <property type="match status" value="1"/>
</dbReference>
<dbReference type="RefSeq" id="WP_249301851.1">
    <property type="nucleotide sequence ID" value="NZ_JACRSP010000007.1"/>
</dbReference>
<evidence type="ECO:0000259" key="2">
    <source>
        <dbReference type="PROSITE" id="PS50943"/>
    </source>
</evidence>
<keyword evidence="1" id="KW-0238">DNA-binding</keyword>
<feature type="domain" description="HTH cro/C1-type" evidence="2">
    <location>
        <begin position="6"/>
        <end position="60"/>
    </location>
</feature>
<keyword evidence="4" id="KW-1185">Reference proteome</keyword>
<comment type="caution">
    <text evidence="3">The sequence shown here is derived from an EMBL/GenBank/DDBJ whole genome shotgun (WGS) entry which is preliminary data.</text>
</comment>
<accession>A0A926DFN2</accession>
<dbReference type="CDD" id="cd00093">
    <property type="entry name" value="HTH_XRE"/>
    <property type="match status" value="1"/>
</dbReference>
<dbReference type="AlphaFoldDB" id="A0A926DFN2"/>
<dbReference type="PROSITE" id="PS50943">
    <property type="entry name" value="HTH_CROC1"/>
    <property type="match status" value="1"/>
</dbReference>
<dbReference type="Gene3D" id="1.10.260.40">
    <property type="entry name" value="lambda repressor-like DNA-binding domains"/>
    <property type="match status" value="1"/>
</dbReference>
<evidence type="ECO:0000313" key="3">
    <source>
        <dbReference type="EMBL" id="MBC8537301.1"/>
    </source>
</evidence>
<proteinExistence type="predicted"/>
<reference evidence="3" key="1">
    <citation type="submission" date="2020-08" db="EMBL/GenBank/DDBJ databases">
        <title>Genome public.</title>
        <authorList>
            <person name="Liu C."/>
            <person name="Sun Q."/>
        </authorList>
    </citation>
    <scope>NUCLEOTIDE SEQUENCE</scope>
    <source>
        <strain evidence="3">BX7</strain>
    </source>
</reference>
<dbReference type="PANTHER" id="PTHR46558">
    <property type="entry name" value="TRACRIPTIONAL REGULATORY PROTEIN-RELATED-RELATED"/>
    <property type="match status" value="1"/>
</dbReference>
<dbReference type="InterPro" id="IPR010982">
    <property type="entry name" value="Lambda_DNA-bd_dom_sf"/>
</dbReference>